<name>A0A2V3J4E1_9FLOR</name>
<protein>
    <submittedName>
        <fullName evidence="2">Uncharacterized protein</fullName>
    </submittedName>
</protein>
<keyword evidence="3" id="KW-1185">Reference proteome</keyword>
<feature type="compositionally biased region" description="Low complexity" evidence="1">
    <location>
        <begin position="18"/>
        <end position="53"/>
    </location>
</feature>
<evidence type="ECO:0000313" key="3">
    <source>
        <dbReference type="Proteomes" id="UP000247409"/>
    </source>
</evidence>
<evidence type="ECO:0000313" key="2">
    <source>
        <dbReference type="EMBL" id="PXF49255.1"/>
    </source>
</evidence>
<sequence>MSGYKRTSLDGSADNCSEPRTPTNNSPPSSLPESPAMSRNSNTPSAPPSSTARMQVSNPPFRTAPLPQSAPFHPGSAGQGTSSSGRAPAWDWRQVELPTLGGWPTPGSLHSRNPHRHGAEFAKAPWFDPEAVRDTELVDSFAVDGYLPGGLPVAVTHSWDWRTRIAVSPSCLFVPRNETRQYARSELARIGYARHFRAPNEHPVPVQYRFDVAFYRTFGEVGYGDRLANVLDELDRFADVVQPYQDLILWARPILRAEFRYLRRPSRSTYLEGLRFERKWRSRFGIMAPYQCSEVERLAGHARRGRYLSIPDFWPAVEVPRGCYVELPPCLTYVGSYFINNPPDGLWSLLATEWTVRVAAYLLIEAYDAYRLWHIPELVRQSIRHLDQSEVLGSVRNAREATQMVDLIDQIDWDRVPANQVSDGVRRPTDRSPGRDTNARDFVYFDPWEWEVISAAEAGERRREDRYIPAGHPRGFIFIDDDGEDPAEGGSPKDEGSPAGESEEPAVSGGGEAIEAVDHPAEAAASSSEPWGQSATDQASQPVEMTPRAAALRDFLRGVGLTVPDAVTDESDLQALGAQYYAGKNTTSGGGPSA</sequence>
<feature type="region of interest" description="Disordered" evidence="1">
    <location>
        <begin position="472"/>
        <end position="546"/>
    </location>
</feature>
<gene>
    <name evidence="2" type="ORF">BWQ96_00829</name>
</gene>
<feature type="compositionally biased region" description="Basic and acidic residues" evidence="1">
    <location>
        <begin position="424"/>
        <end position="438"/>
    </location>
</feature>
<feature type="region of interest" description="Disordered" evidence="1">
    <location>
        <begin position="419"/>
        <end position="438"/>
    </location>
</feature>
<comment type="caution">
    <text evidence="2">The sequence shown here is derived from an EMBL/GenBank/DDBJ whole genome shotgun (WGS) entry which is preliminary data.</text>
</comment>
<dbReference type="AlphaFoldDB" id="A0A2V3J4E1"/>
<dbReference type="EMBL" id="NBIV01000006">
    <property type="protein sequence ID" value="PXF49255.1"/>
    <property type="molecule type" value="Genomic_DNA"/>
</dbReference>
<organism evidence="2 3">
    <name type="scientific">Gracilariopsis chorda</name>
    <dbReference type="NCBI Taxonomy" id="448386"/>
    <lineage>
        <taxon>Eukaryota</taxon>
        <taxon>Rhodophyta</taxon>
        <taxon>Florideophyceae</taxon>
        <taxon>Rhodymeniophycidae</taxon>
        <taxon>Gracilariales</taxon>
        <taxon>Gracilariaceae</taxon>
        <taxon>Gracilariopsis</taxon>
    </lineage>
</organism>
<feature type="compositionally biased region" description="Polar residues" evidence="1">
    <location>
        <begin position="530"/>
        <end position="543"/>
    </location>
</feature>
<dbReference type="Proteomes" id="UP000247409">
    <property type="component" value="Unassembled WGS sequence"/>
</dbReference>
<accession>A0A2V3J4E1</accession>
<feature type="region of interest" description="Disordered" evidence="1">
    <location>
        <begin position="1"/>
        <end position="87"/>
    </location>
</feature>
<proteinExistence type="predicted"/>
<reference evidence="2 3" key="1">
    <citation type="journal article" date="2018" name="Mol. Biol. Evol.">
        <title>Analysis of the draft genome of the red seaweed Gracilariopsis chorda provides insights into genome size evolution in Rhodophyta.</title>
        <authorList>
            <person name="Lee J."/>
            <person name="Yang E.C."/>
            <person name="Graf L."/>
            <person name="Yang J.H."/>
            <person name="Qiu H."/>
            <person name="Zel Zion U."/>
            <person name="Chan C.X."/>
            <person name="Stephens T.G."/>
            <person name="Weber A.P.M."/>
            <person name="Boo G.H."/>
            <person name="Boo S.M."/>
            <person name="Kim K.M."/>
            <person name="Shin Y."/>
            <person name="Jung M."/>
            <person name="Lee S.J."/>
            <person name="Yim H.S."/>
            <person name="Lee J.H."/>
            <person name="Bhattacharya D."/>
            <person name="Yoon H.S."/>
        </authorList>
    </citation>
    <scope>NUCLEOTIDE SEQUENCE [LARGE SCALE GENOMIC DNA]</scope>
    <source>
        <strain evidence="2 3">SKKU-2015</strain>
        <tissue evidence="2">Whole body</tissue>
    </source>
</reference>
<dbReference type="OrthoDB" id="11907at2759"/>
<evidence type="ECO:0000256" key="1">
    <source>
        <dbReference type="SAM" id="MobiDB-lite"/>
    </source>
</evidence>